<evidence type="ECO:0000313" key="2">
    <source>
        <dbReference type="Proteomes" id="UP000830375"/>
    </source>
</evidence>
<name>A0ABQ8LR02_LABRO</name>
<accession>A0ABQ8LR02</accession>
<comment type="caution">
    <text evidence="1">The sequence shown here is derived from an EMBL/GenBank/DDBJ whole genome shotgun (WGS) entry which is preliminary data.</text>
</comment>
<keyword evidence="2" id="KW-1185">Reference proteome</keyword>
<sequence length="62" mass="6854">MNIQTKASRAKQRHLPVTWITSYLHGGISSGLTLSGCLISEQKKKGTSVFFSVVVLLLVFYI</sequence>
<organism evidence="1 2">
    <name type="scientific">Labeo rohita</name>
    <name type="common">Indian major carp</name>
    <name type="synonym">Cyprinus rohita</name>
    <dbReference type="NCBI Taxonomy" id="84645"/>
    <lineage>
        <taxon>Eukaryota</taxon>
        <taxon>Metazoa</taxon>
        <taxon>Chordata</taxon>
        <taxon>Craniata</taxon>
        <taxon>Vertebrata</taxon>
        <taxon>Euteleostomi</taxon>
        <taxon>Actinopterygii</taxon>
        <taxon>Neopterygii</taxon>
        <taxon>Teleostei</taxon>
        <taxon>Ostariophysi</taxon>
        <taxon>Cypriniformes</taxon>
        <taxon>Cyprinidae</taxon>
        <taxon>Labeoninae</taxon>
        <taxon>Labeonini</taxon>
        <taxon>Labeo</taxon>
    </lineage>
</organism>
<evidence type="ECO:0000313" key="1">
    <source>
        <dbReference type="EMBL" id="KAI2653090.1"/>
    </source>
</evidence>
<reference evidence="1 2" key="1">
    <citation type="submission" date="2022-01" db="EMBL/GenBank/DDBJ databases">
        <title>A high-quality chromosome-level genome assembly of rohu carp, Labeo rohita.</title>
        <authorList>
            <person name="Arick M.A. II"/>
            <person name="Hsu C.-Y."/>
            <person name="Magbanua Z."/>
            <person name="Pechanova O."/>
            <person name="Grover C."/>
            <person name="Miller E."/>
            <person name="Thrash A."/>
            <person name="Ezzel L."/>
            <person name="Alam S."/>
            <person name="Benzie J."/>
            <person name="Hamilton M."/>
            <person name="Karsi A."/>
            <person name="Lawrence M.L."/>
            <person name="Peterson D.G."/>
        </authorList>
    </citation>
    <scope>NUCLEOTIDE SEQUENCE [LARGE SCALE GENOMIC DNA]</scope>
    <source>
        <strain evidence="2">BAU-BD-2019</strain>
        <tissue evidence="1">Blood</tissue>
    </source>
</reference>
<dbReference type="Proteomes" id="UP000830375">
    <property type="component" value="Unassembled WGS sequence"/>
</dbReference>
<gene>
    <name evidence="1" type="ORF">H4Q32_006454</name>
</gene>
<protein>
    <submittedName>
        <fullName evidence="1">(2E,6E)-farnesyl diphosphate synthase</fullName>
    </submittedName>
</protein>
<dbReference type="EMBL" id="JACTAM010000019">
    <property type="protein sequence ID" value="KAI2653090.1"/>
    <property type="molecule type" value="Genomic_DNA"/>
</dbReference>
<proteinExistence type="predicted"/>